<keyword evidence="2" id="KW-1185">Reference proteome</keyword>
<proteinExistence type="predicted"/>
<reference evidence="1" key="2">
    <citation type="submission" date="2021-08" db="EMBL/GenBank/DDBJ databases">
        <authorList>
            <person name="Tani A."/>
            <person name="Ola A."/>
            <person name="Ogura Y."/>
            <person name="Katsura K."/>
            <person name="Hayashi T."/>
        </authorList>
    </citation>
    <scope>NUCLEOTIDE SEQUENCE</scope>
    <source>
        <strain evidence="1">DSM 23674</strain>
    </source>
</reference>
<protein>
    <recommendedName>
        <fullName evidence="3">DUF768 domain-containing protein</fullName>
    </recommendedName>
</protein>
<evidence type="ECO:0000313" key="2">
    <source>
        <dbReference type="Proteomes" id="UP001055101"/>
    </source>
</evidence>
<comment type="caution">
    <text evidence="1">The sequence shown here is derived from an EMBL/GenBank/DDBJ whole genome shotgun (WGS) entry which is preliminary data.</text>
</comment>
<organism evidence="1 2">
    <name type="scientific">Methylobacterium thuringiense</name>
    <dbReference type="NCBI Taxonomy" id="1003091"/>
    <lineage>
        <taxon>Bacteria</taxon>
        <taxon>Pseudomonadati</taxon>
        <taxon>Pseudomonadota</taxon>
        <taxon>Alphaproteobacteria</taxon>
        <taxon>Hyphomicrobiales</taxon>
        <taxon>Methylobacteriaceae</taxon>
        <taxon>Methylobacterium</taxon>
    </lineage>
</organism>
<evidence type="ECO:0000313" key="1">
    <source>
        <dbReference type="EMBL" id="GJE57385.1"/>
    </source>
</evidence>
<sequence length="80" mass="9046">MSDRPSSFVRDWISENIRNDPTFEGDVDARTAKTIEELKNEARKAGLDMTDPELDDDLLWDEVHAAIEMTHDPMAGGIKD</sequence>
<gene>
    <name evidence="1" type="ORF">EKPJFOCH_3899</name>
</gene>
<dbReference type="Proteomes" id="UP001055101">
    <property type="component" value="Unassembled WGS sequence"/>
</dbReference>
<reference evidence="1" key="1">
    <citation type="journal article" date="2021" name="Front. Microbiol.">
        <title>Comprehensive Comparative Genomics and Phenotyping of Methylobacterium Species.</title>
        <authorList>
            <person name="Alessa O."/>
            <person name="Ogura Y."/>
            <person name="Fujitani Y."/>
            <person name="Takami H."/>
            <person name="Hayashi T."/>
            <person name="Sahin N."/>
            <person name="Tani A."/>
        </authorList>
    </citation>
    <scope>NUCLEOTIDE SEQUENCE</scope>
    <source>
        <strain evidence="1">DSM 23674</strain>
    </source>
</reference>
<name>A0ABQ4TPU7_9HYPH</name>
<accession>A0ABQ4TPU7</accession>
<evidence type="ECO:0008006" key="3">
    <source>
        <dbReference type="Google" id="ProtNLM"/>
    </source>
</evidence>
<dbReference type="EMBL" id="BPRA01000023">
    <property type="protein sequence ID" value="GJE57385.1"/>
    <property type="molecule type" value="Genomic_DNA"/>
</dbReference>